<reference evidence="2" key="2">
    <citation type="submission" date="2025-09" db="UniProtKB">
        <authorList>
            <consortium name="Ensembl"/>
        </authorList>
    </citation>
    <scope>IDENTIFICATION</scope>
</reference>
<proteinExistence type="predicted"/>
<dbReference type="AlphaFoldDB" id="A0A3B4B206"/>
<dbReference type="Gene3D" id="2.60.40.10">
    <property type="entry name" value="Immunoglobulins"/>
    <property type="match status" value="1"/>
</dbReference>
<keyword evidence="3" id="KW-1185">Reference proteome</keyword>
<sequence length="64" mass="7272">SLKASIWTFLIYWLYESLEEQKIVPASVTVQPGHTLTISCTVSYSVSSYNTHWIRQPAGKGLER</sequence>
<evidence type="ECO:0000259" key="1">
    <source>
        <dbReference type="PROSITE" id="PS50835"/>
    </source>
</evidence>
<feature type="domain" description="Ig-like" evidence="1">
    <location>
        <begin position="19"/>
        <end position="64"/>
    </location>
</feature>
<dbReference type="InterPro" id="IPR007110">
    <property type="entry name" value="Ig-like_dom"/>
</dbReference>
<dbReference type="Ensembl" id="ENSPMGT00000024083.1">
    <property type="protein sequence ID" value="ENSPMGP00000022611.1"/>
    <property type="gene ID" value="ENSPMGG00000018296.1"/>
</dbReference>
<dbReference type="InterPro" id="IPR013783">
    <property type="entry name" value="Ig-like_fold"/>
</dbReference>
<reference evidence="2" key="1">
    <citation type="submission" date="2025-08" db="UniProtKB">
        <authorList>
            <consortium name="Ensembl"/>
        </authorList>
    </citation>
    <scope>IDENTIFICATION</scope>
</reference>
<dbReference type="PROSITE" id="PS50835">
    <property type="entry name" value="IG_LIKE"/>
    <property type="match status" value="1"/>
</dbReference>
<name>A0A3B4B206_9GOBI</name>
<dbReference type="SUPFAM" id="SSF48726">
    <property type="entry name" value="Immunoglobulin"/>
    <property type="match status" value="1"/>
</dbReference>
<accession>A0A3B4B206</accession>
<organism evidence="2 3">
    <name type="scientific">Periophthalmus magnuspinnatus</name>
    <dbReference type="NCBI Taxonomy" id="409849"/>
    <lineage>
        <taxon>Eukaryota</taxon>
        <taxon>Metazoa</taxon>
        <taxon>Chordata</taxon>
        <taxon>Craniata</taxon>
        <taxon>Vertebrata</taxon>
        <taxon>Euteleostomi</taxon>
        <taxon>Actinopterygii</taxon>
        <taxon>Neopterygii</taxon>
        <taxon>Teleostei</taxon>
        <taxon>Neoteleostei</taxon>
        <taxon>Acanthomorphata</taxon>
        <taxon>Gobiaria</taxon>
        <taxon>Gobiiformes</taxon>
        <taxon>Gobioidei</taxon>
        <taxon>Gobiidae</taxon>
        <taxon>Oxudercinae</taxon>
        <taxon>Periophthalmus</taxon>
    </lineage>
</organism>
<evidence type="ECO:0000313" key="2">
    <source>
        <dbReference type="Ensembl" id="ENSPMGP00000022611.1"/>
    </source>
</evidence>
<dbReference type="Proteomes" id="UP000261520">
    <property type="component" value="Unplaced"/>
</dbReference>
<protein>
    <recommendedName>
        <fullName evidence="1">Ig-like domain-containing protein</fullName>
    </recommendedName>
</protein>
<evidence type="ECO:0000313" key="3">
    <source>
        <dbReference type="Proteomes" id="UP000261520"/>
    </source>
</evidence>
<dbReference type="InterPro" id="IPR036179">
    <property type="entry name" value="Ig-like_dom_sf"/>
</dbReference>